<proteinExistence type="predicted"/>
<protein>
    <submittedName>
        <fullName evidence="1">Glycosyl transferase</fullName>
    </submittedName>
</protein>
<accession>A0A564ZKA9</accession>
<dbReference type="EMBL" id="CABIKM010000022">
    <property type="protein sequence ID" value="VUZ84988.1"/>
    <property type="molecule type" value="Genomic_DNA"/>
</dbReference>
<dbReference type="GO" id="GO:0016740">
    <property type="term" value="F:transferase activity"/>
    <property type="evidence" value="ECO:0007669"/>
    <property type="project" value="UniProtKB-KW"/>
</dbReference>
<organism evidence="1 2">
    <name type="scientific">Candidatus Methylomirabilis lanthanidiphila</name>
    <dbReference type="NCBI Taxonomy" id="2211376"/>
    <lineage>
        <taxon>Bacteria</taxon>
        <taxon>Candidatus Methylomirabilota</taxon>
        <taxon>Candidatus Methylomirabilia</taxon>
        <taxon>Candidatus Methylomirabilales</taxon>
        <taxon>Candidatus Methylomirabilaceae</taxon>
        <taxon>Candidatus Methylomirabilis</taxon>
    </lineage>
</organism>
<dbReference type="SUPFAM" id="SSF53448">
    <property type="entry name" value="Nucleotide-diphospho-sugar transferases"/>
    <property type="match status" value="1"/>
</dbReference>
<keyword evidence="2" id="KW-1185">Reference proteome</keyword>
<evidence type="ECO:0000313" key="2">
    <source>
        <dbReference type="Proteomes" id="UP000334340"/>
    </source>
</evidence>
<dbReference type="Proteomes" id="UP000334340">
    <property type="component" value="Unassembled WGS sequence"/>
</dbReference>
<name>A0A564ZKA9_9BACT</name>
<sequence>MSDFHQTGVITTLHRLGKPNLDQLEKELEETLLYRPIALVLPCLYSELEGEALPRIVDELAQVRYLREIVVGLGRAGEEEFRRARTFFAGLPQAPLLIWNDGPRIQALYRELEERGISAGPDGKGRSAWMMFGYVLARGQSDVIALHDCDVLTYHRELLARLCYPVANPRLAFEFAKGYYSRVTDRLHGRAVRLLVVPLIRALQRILDQQPFLTYLDSFRYPLAGEFAMVADLARVNRIPWDWGLEVGVLAQVYRNCAVGRVCQVDLADTYEHKHQDLSATDPTKGLTRMAVDITKSILRTLAEEGTVLSDGLLKTLPITYIRTARDMLSRYQNDAYINRLVYDQHQEGQAVEAFARAIQSAIEGFLADPLGVPLIPNWNRVLAAIPDFLTRLREAVDADNA</sequence>
<evidence type="ECO:0000313" key="1">
    <source>
        <dbReference type="EMBL" id="VUZ84988.1"/>
    </source>
</evidence>
<keyword evidence="1" id="KW-0808">Transferase</keyword>
<dbReference type="InterPro" id="IPR029044">
    <property type="entry name" value="Nucleotide-diphossugar_trans"/>
</dbReference>
<dbReference type="AlphaFoldDB" id="A0A564ZKA9"/>
<reference evidence="1 2" key="1">
    <citation type="submission" date="2019-07" db="EMBL/GenBank/DDBJ databases">
        <authorList>
            <person name="Cremers G."/>
        </authorList>
    </citation>
    <scope>NUCLEOTIDE SEQUENCE [LARGE SCALE GENOMIC DNA]</scope>
</reference>
<gene>
    <name evidence="1" type="ORF">MELA_01363</name>
</gene>
<dbReference type="Gene3D" id="3.90.550.10">
    <property type="entry name" value="Spore Coat Polysaccharide Biosynthesis Protein SpsA, Chain A"/>
    <property type="match status" value="1"/>
</dbReference>